<dbReference type="Gene3D" id="3.10.20.30">
    <property type="match status" value="1"/>
</dbReference>
<organism evidence="1 2">
    <name type="scientific">Pelotomaculum schinkii</name>
    <dbReference type="NCBI Taxonomy" id="78350"/>
    <lineage>
        <taxon>Bacteria</taxon>
        <taxon>Bacillati</taxon>
        <taxon>Bacillota</taxon>
        <taxon>Clostridia</taxon>
        <taxon>Eubacteriales</taxon>
        <taxon>Desulfotomaculaceae</taxon>
        <taxon>Pelotomaculum</taxon>
    </lineage>
</organism>
<dbReference type="SUPFAM" id="SSF54285">
    <property type="entry name" value="MoaD/ThiS"/>
    <property type="match status" value="1"/>
</dbReference>
<reference evidence="1 2" key="1">
    <citation type="journal article" date="2018" name="Environ. Microbiol.">
        <title>Novel energy conservation strategies and behaviour of Pelotomaculum schinkii driving syntrophic propionate catabolism.</title>
        <authorList>
            <person name="Hidalgo-Ahumada C.A.P."/>
            <person name="Nobu M.K."/>
            <person name="Narihiro T."/>
            <person name="Tamaki H."/>
            <person name="Liu W.T."/>
            <person name="Kamagata Y."/>
            <person name="Stams A.J.M."/>
            <person name="Imachi H."/>
            <person name="Sousa D.Z."/>
        </authorList>
    </citation>
    <scope>NUCLEOTIDE SEQUENCE [LARGE SCALE GENOMIC DNA]</scope>
    <source>
        <strain evidence="1 2">HH</strain>
    </source>
</reference>
<dbReference type="InterPro" id="IPR003749">
    <property type="entry name" value="ThiS/MoaD-like"/>
</dbReference>
<name>A0A4Y7RGL0_9FIRM</name>
<dbReference type="InterPro" id="IPR016155">
    <property type="entry name" value="Mopterin_synth/thiamin_S_b"/>
</dbReference>
<dbReference type="Pfam" id="PF02597">
    <property type="entry name" value="ThiS"/>
    <property type="match status" value="1"/>
</dbReference>
<sequence length="78" mass="8445">MRVRIQVFGELVEYLKSPAGGKMVLDVPEGTDIEKMLAKLGLSSGYVGVVLVNGKFSSRNAMLNHDDQVQIIPQLEGG</sequence>
<gene>
    <name evidence="1" type="ORF">Psch_01001</name>
</gene>
<dbReference type="Proteomes" id="UP000298324">
    <property type="component" value="Unassembled WGS sequence"/>
</dbReference>
<comment type="caution">
    <text evidence="1">The sequence shown here is derived from an EMBL/GenBank/DDBJ whole genome shotgun (WGS) entry which is preliminary data.</text>
</comment>
<dbReference type="InterPro" id="IPR012675">
    <property type="entry name" value="Beta-grasp_dom_sf"/>
</dbReference>
<dbReference type="AlphaFoldDB" id="A0A4Y7RGL0"/>
<accession>A0A4Y7RGL0</accession>
<evidence type="ECO:0000313" key="1">
    <source>
        <dbReference type="EMBL" id="TEB07447.1"/>
    </source>
</evidence>
<protein>
    <submittedName>
        <fullName evidence="1">ThiS family protein</fullName>
    </submittedName>
</protein>
<dbReference type="EMBL" id="QFGA01000001">
    <property type="protein sequence ID" value="TEB07447.1"/>
    <property type="molecule type" value="Genomic_DNA"/>
</dbReference>
<dbReference type="RefSeq" id="WP_134218859.1">
    <property type="nucleotide sequence ID" value="NZ_QFGA01000001.1"/>
</dbReference>
<keyword evidence="2" id="KW-1185">Reference proteome</keyword>
<evidence type="ECO:0000313" key="2">
    <source>
        <dbReference type="Proteomes" id="UP000298324"/>
    </source>
</evidence>
<proteinExistence type="predicted"/>